<evidence type="ECO:0000313" key="2">
    <source>
        <dbReference type="EMBL" id="KAG6582717.1"/>
    </source>
</evidence>
<evidence type="ECO:0000256" key="1">
    <source>
        <dbReference type="SAM" id="MobiDB-lite"/>
    </source>
</evidence>
<dbReference type="Proteomes" id="UP000685013">
    <property type="component" value="Chromosome 14"/>
</dbReference>
<feature type="region of interest" description="Disordered" evidence="1">
    <location>
        <begin position="118"/>
        <end position="139"/>
    </location>
</feature>
<dbReference type="EMBL" id="JAGKQH010000014">
    <property type="protein sequence ID" value="KAG6582717.1"/>
    <property type="molecule type" value="Genomic_DNA"/>
</dbReference>
<sequence length="139" mass="15793">MDSTHDILEKLVAAWSRARRGHFSGRAFCFSNLISDFVRLLGCGPIVRSCRARAARCVCGSAPIAESSYWAGRFPAVEVTAITELPKLKLIRKGRERKEERECPYECWKRLEQLAQRKSLAGKPTSPHRQQRGRFKSMA</sequence>
<name>A0AAV6ML85_9ROSI</name>
<organism evidence="2 3">
    <name type="scientific">Cucurbita argyrosperma subsp. sororia</name>
    <dbReference type="NCBI Taxonomy" id="37648"/>
    <lineage>
        <taxon>Eukaryota</taxon>
        <taxon>Viridiplantae</taxon>
        <taxon>Streptophyta</taxon>
        <taxon>Embryophyta</taxon>
        <taxon>Tracheophyta</taxon>
        <taxon>Spermatophyta</taxon>
        <taxon>Magnoliopsida</taxon>
        <taxon>eudicotyledons</taxon>
        <taxon>Gunneridae</taxon>
        <taxon>Pentapetalae</taxon>
        <taxon>rosids</taxon>
        <taxon>fabids</taxon>
        <taxon>Cucurbitales</taxon>
        <taxon>Cucurbitaceae</taxon>
        <taxon>Cucurbiteae</taxon>
        <taxon>Cucurbita</taxon>
    </lineage>
</organism>
<reference evidence="2 3" key="1">
    <citation type="journal article" date="2021" name="Hortic Res">
        <title>The domestication of Cucurbita argyrosperma as revealed by the genome of its wild relative.</title>
        <authorList>
            <person name="Barrera-Redondo J."/>
            <person name="Sanchez-de la Vega G."/>
            <person name="Aguirre-Liguori J.A."/>
            <person name="Castellanos-Morales G."/>
            <person name="Gutierrez-Guerrero Y.T."/>
            <person name="Aguirre-Dugua X."/>
            <person name="Aguirre-Planter E."/>
            <person name="Tenaillon M.I."/>
            <person name="Lira-Saade R."/>
            <person name="Eguiarte L.E."/>
        </authorList>
    </citation>
    <scope>NUCLEOTIDE SEQUENCE [LARGE SCALE GENOMIC DNA]</scope>
    <source>
        <strain evidence="2">JBR-2021</strain>
    </source>
</reference>
<accession>A0AAV6ML85</accession>
<gene>
    <name evidence="2" type="ORF">SDJN03_22719</name>
</gene>
<comment type="caution">
    <text evidence="2">The sequence shown here is derived from an EMBL/GenBank/DDBJ whole genome shotgun (WGS) entry which is preliminary data.</text>
</comment>
<keyword evidence="3" id="KW-1185">Reference proteome</keyword>
<proteinExistence type="predicted"/>
<feature type="non-terminal residue" evidence="2">
    <location>
        <position position="1"/>
    </location>
</feature>
<protein>
    <submittedName>
        <fullName evidence="2">Uncharacterized protein</fullName>
    </submittedName>
</protein>
<dbReference type="AlphaFoldDB" id="A0AAV6ML85"/>
<feature type="compositionally biased region" description="Basic residues" evidence="1">
    <location>
        <begin position="129"/>
        <end position="139"/>
    </location>
</feature>
<evidence type="ECO:0000313" key="3">
    <source>
        <dbReference type="Proteomes" id="UP000685013"/>
    </source>
</evidence>